<keyword evidence="2" id="KW-0378">Hydrolase</keyword>
<dbReference type="GO" id="GO:0004519">
    <property type="term" value="F:endonuclease activity"/>
    <property type="evidence" value="ECO:0007669"/>
    <property type="project" value="UniProtKB-KW"/>
</dbReference>
<protein>
    <submittedName>
        <fullName evidence="2">Restriction endonuclease</fullName>
    </submittedName>
</protein>
<name>A0A2S8SS45_9BACT</name>
<organism evidence="2 3">
    <name type="scientific">Abditibacterium utsteinense</name>
    <dbReference type="NCBI Taxonomy" id="1960156"/>
    <lineage>
        <taxon>Bacteria</taxon>
        <taxon>Pseudomonadati</taxon>
        <taxon>Abditibacteriota</taxon>
        <taxon>Abditibacteriia</taxon>
        <taxon>Abditibacteriales</taxon>
        <taxon>Abditibacteriaceae</taxon>
        <taxon>Abditibacterium</taxon>
    </lineage>
</organism>
<proteinExistence type="predicted"/>
<sequence>MKVIAPAALNALKDALSHVYWYKPDLRSFLVNTFDNHDIISRLDWNTPKRSIVSNLVDHCARNQDIYQEDLLRLMRETSRVVDFSHLSRLEDGTLKAKRAQEAVSALRIQLGGFEKSFDTQETKDNKRAENNNSILYKKGLSSKLDQIKLLVNDLIVESNAQRRGFKFEVILNDLFDTFDLNPKKSFKNLGEQIDGAFTFENTDYLLEAKWEKGLIGIQDLDAFKSKIERKLDNTLGLFVAFNGFSSTSVQNHASGRCNLILMDGADLMAVLEGRISLLELLLRKRRCAAQTGNIYLSVNEILRDK</sequence>
<gene>
    <name evidence="2" type="ORF">B1R32_11086</name>
</gene>
<dbReference type="InParanoid" id="A0A2S8SS45"/>
<dbReference type="InterPro" id="IPR007560">
    <property type="entry name" value="Restrct_endonuc_IV_Mrr"/>
</dbReference>
<dbReference type="OrthoDB" id="5497289at2"/>
<keyword evidence="2" id="KW-0255">Endonuclease</keyword>
<reference evidence="2 3" key="1">
    <citation type="journal article" date="2018" name="Syst. Appl. Microbiol.">
        <title>Abditibacterium utsteinense sp. nov., the first cultivated member of candidate phylum FBP, isolated from ice-free Antarctic soil samples.</title>
        <authorList>
            <person name="Tahon G."/>
            <person name="Tytgat B."/>
            <person name="Lebbe L."/>
            <person name="Carlier A."/>
            <person name="Willems A."/>
        </authorList>
    </citation>
    <scope>NUCLEOTIDE SEQUENCE [LARGE SCALE GENOMIC DNA]</scope>
    <source>
        <strain evidence="2 3">LMG 29911</strain>
    </source>
</reference>
<keyword evidence="3" id="KW-1185">Reference proteome</keyword>
<keyword evidence="2" id="KW-0540">Nuclease</keyword>
<feature type="domain" description="Restriction endonuclease type IV Mrr" evidence="1">
    <location>
        <begin position="165"/>
        <end position="271"/>
    </location>
</feature>
<evidence type="ECO:0000313" key="3">
    <source>
        <dbReference type="Proteomes" id="UP000237684"/>
    </source>
</evidence>
<dbReference type="GO" id="GO:0003677">
    <property type="term" value="F:DNA binding"/>
    <property type="evidence" value="ECO:0007669"/>
    <property type="project" value="InterPro"/>
</dbReference>
<dbReference type="EMBL" id="NIGF01000010">
    <property type="protein sequence ID" value="PQV63620.1"/>
    <property type="molecule type" value="Genomic_DNA"/>
</dbReference>
<dbReference type="AlphaFoldDB" id="A0A2S8SS45"/>
<evidence type="ECO:0000259" key="1">
    <source>
        <dbReference type="Pfam" id="PF04471"/>
    </source>
</evidence>
<comment type="caution">
    <text evidence="2">The sequence shown here is derived from an EMBL/GenBank/DDBJ whole genome shotgun (WGS) entry which is preliminary data.</text>
</comment>
<dbReference type="Pfam" id="PF04471">
    <property type="entry name" value="Mrr_cat"/>
    <property type="match status" value="1"/>
</dbReference>
<evidence type="ECO:0000313" key="2">
    <source>
        <dbReference type="EMBL" id="PQV63620.1"/>
    </source>
</evidence>
<dbReference type="Proteomes" id="UP000237684">
    <property type="component" value="Unassembled WGS sequence"/>
</dbReference>
<dbReference type="GO" id="GO:0009307">
    <property type="term" value="P:DNA restriction-modification system"/>
    <property type="evidence" value="ECO:0007669"/>
    <property type="project" value="InterPro"/>
</dbReference>
<accession>A0A2S8SS45</accession>
<dbReference type="RefSeq" id="WP_105484035.1">
    <property type="nucleotide sequence ID" value="NZ_NIGF01000010.1"/>
</dbReference>